<protein>
    <submittedName>
        <fullName evidence="1">Uncharacterized protein</fullName>
    </submittedName>
</protein>
<proteinExistence type="predicted"/>
<evidence type="ECO:0000313" key="2">
    <source>
        <dbReference type="Proteomes" id="UP000053105"/>
    </source>
</evidence>
<gene>
    <name evidence="1" type="ORF">WN51_02948</name>
</gene>
<sequence>MLDTLYASEVFKEEREDEVMLNEKNALVSDGIYLGNRFLRTFRTNMPDALGYSRTEKGEKGYQTPIITSLIRYKKVNVPKRRYSDSFLIPELRTRSRDRESRASPYEKTERSSFAERGHDRLFPCSIPILSLRKFDSYLINCSVKHLHGLSRDSYSAEHPLAYCIIHLTVQ</sequence>
<dbReference type="EMBL" id="KQ435711">
    <property type="protein sequence ID" value="KOX79682.1"/>
    <property type="molecule type" value="Genomic_DNA"/>
</dbReference>
<keyword evidence="2" id="KW-1185">Reference proteome</keyword>
<accession>A0A0N0U791</accession>
<dbReference type="Proteomes" id="UP000053105">
    <property type="component" value="Unassembled WGS sequence"/>
</dbReference>
<evidence type="ECO:0000313" key="1">
    <source>
        <dbReference type="EMBL" id="KOX79682.1"/>
    </source>
</evidence>
<name>A0A0N0U791_9HYME</name>
<dbReference type="AlphaFoldDB" id="A0A0N0U791"/>
<organism evidence="1 2">
    <name type="scientific">Melipona quadrifasciata</name>
    <dbReference type="NCBI Taxonomy" id="166423"/>
    <lineage>
        <taxon>Eukaryota</taxon>
        <taxon>Metazoa</taxon>
        <taxon>Ecdysozoa</taxon>
        <taxon>Arthropoda</taxon>
        <taxon>Hexapoda</taxon>
        <taxon>Insecta</taxon>
        <taxon>Pterygota</taxon>
        <taxon>Neoptera</taxon>
        <taxon>Endopterygota</taxon>
        <taxon>Hymenoptera</taxon>
        <taxon>Apocrita</taxon>
        <taxon>Aculeata</taxon>
        <taxon>Apoidea</taxon>
        <taxon>Anthophila</taxon>
        <taxon>Apidae</taxon>
        <taxon>Melipona</taxon>
    </lineage>
</organism>
<reference evidence="1 2" key="1">
    <citation type="submission" date="2015-07" db="EMBL/GenBank/DDBJ databases">
        <title>The genome of Melipona quadrifasciata.</title>
        <authorList>
            <person name="Pan H."/>
            <person name="Kapheim K."/>
        </authorList>
    </citation>
    <scope>NUCLEOTIDE SEQUENCE [LARGE SCALE GENOMIC DNA]</scope>
    <source>
        <strain evidence="1">0111107301</strain>
        <tissue evidence="1">Whole body</tissue>
    </source>
</reference>